<accession>A0A7W8LDN1</accession>
<dbReference type="InterPro" id="IPR013762">
    <property type="entry name" value="Integrase-like_cat_sf"/>
</dbReference>
<evidence type="ECO:0000313" key="2">
    <source>
        <dbReference type="EMBL" id="MBB5404748.1"/>
    </source>
</evidence>
<reference evidence="2 3" key="1">
    <citation type="submission" date="2020-08" db="EMBL/GenBank/DDBJ databases">
        <title>Genomic Encyclopedia of Type Strains, Phase IV (KMG-V): Genome sequencing to study the core and pangenomes of soil and plant-associated prokaryotes.</title>
        <authorList>
            <person name="Whitman W."/>
        </authorList>
    </citation>
    <scope>NUCLEOTIDE SEQUENCE [LARGE SCALE GENOMIC DNA]</scope>
    <source>
        <strain evidence="2 3">JPY162</strain>
    </source>
</reference>
<dbReference type="GO" id="GO:0006310">
    <property type="term" value="P:DNA recombination"/>
    <property type="evidence" value="ECO:0007669"/>
    <property type="project" value="UniProtKB-KW"/>
</dbReference>
<proteinExistence type="predicted"/>
<keyword evidence="1" id="KW-0233">DNA recombination</keyword>
<evidence type="ECO:0000256" key="1">
    <source>
        <dbReference type="ARBA" id="ARBA00023172"/>
    </source>
</evidence>
<dbReference type="EMBL" id="JACHDE010000022">
    <property type="protein sequence ID" value="MBB5404748.1"/>
    <property type="molecule type" value="Genomic_DNA"/>
</dbReference>
<dbReference type="AlphaFoldDB" id="A0A7W8LDN1"/>
<dbReference type="InterPro" id="IPR011010">
    <property type="entry name" value="DNA_brk_join_enz"/>
</dbReference>
<dbReference type="SUPFAM" id="SSF56349">
    <property type="entry name" value="DNA breaking-rejoining enzymes"/>
    <property type="match status" value="1"/>
</dbReference>
<gene>
    <name evidence="2" type="ORF">HDG41_006844</name>
</gene>
<evidence type="ECO:0000313" key="3">
    <source>
        <dbReference type="Proteomes" id="UP000592820"/>
    </source>
</evidence>
<protein>
    <submittedName>
        <fullName evidence="2">Site-specific recombinase XerD</fullName>
    </submittedName>
</protein>
<dbReference type="GO" id="GO:0015074">
    <property type="term" value="P:DNA integration"/>
    <property type="evidence" value="ECO:0007669"/>
    <property type="project" value="InterPro"/>
</dbReference>
<dbReference type="Gene3D" id="1.10.443.10">
    <property type="entry name" value="Intergrase catalytic core"/>
    <property type="match status" value="1"/>
</dbReference>
<dbReference type="Proteomes" id="UP000592820">
    <property type="component" value="Unassembled WGS sequence"/>
</dbReference>
<sequence>MHLLQAGVDISVIALWLGHGSPITTHHYVEADLNMKERALARLHEPQTSIQRYRAPDSLIKFLKAM</sequence>
<dbReference type="GO" id="GO:0003677">
    <property type="term" value="F:DNA binding"/>
    <property type="evidence" value="ECO:0007669"/>
    <property type="project" value="InterPro"/>
</dbReference>
<organism evidence="2 3">
    <name type="scientific">Paraburkholderia youngii</name>
    <dbReference type="NCBI Taxonomy" id="2782701"/>
    <lineage>
        <taxon>Bacteria</taxon>
        <taxon>Pseudomonadati</taxon>
        <taxon>Pseudomonadota</taxon>
        <taxon>Betaproteobacteria</taxon>
        <taxon>Burkholderiales</taxon>
        <taxon>Burkholderiaceae</taxon>
        <taxon>Paraburkholderia</taxon>
    </lineage>
</organism>
<comment type="caution">
    <text evidence="2">The sequence shown here is derived from an EMBL/GenBank/DDBJ whole genome shotgun (WGS) entry which is preliminary data.</text>
</comment>
<name>A0A7W8LDN1_9BURK</name>